<proteinExistence type="predicted"/>
<dbReference type="NCBIfam" id="TIGR03696">
    <property type="entry name" value="Rhs_assc_core"/>
    <property type="match status" value="1"/>
</dbReference>
<dbReference type="Pfam" id="PF20041">
    <property type="entry name" value="DUF6443"/>
    <property type="match status" value="1"/>
</dbReference>
<dbReference type="PANTHER" id="PTHR32305:SF15">
    <property type="entry name" value="PROTEIN RHSA-RELATED"/>
    <property type="match status" value="1"/>
</dbReference>
<name>A0ABS1QM16_9FLAO</name>
<gene>
    <name evidence="2" type="ORF">JET18_20690</name>
</gene>
<sequence>MVLISVLSFGQLTPTENYVDTKDCLNSDCTKYSETVNYFDGLGRPRQVVGVKTSPDGKDVVSHVEYDAFGRPVKNYLPIPQSSTQNGAIYTNPLSGASAIYGTEKIYSEKVLENSPLGRIQKEIQRGNDWSTKPINFGYALNTTADKIRKFTTTTTWENGATKSKLNENGFYSASQLYKNTITDEDGNTAIEFKNAKGQIILSRKVKESTENADKYYVYNEYDQLAFVLSPLAGNSPDITSNTVKQDQLLYQYRYDKKYRVVEKKMPGKGWEYMVYDKGDRLVLSQDALLGSTANNFGKKGWLFTKYDQLGRVAYIGFFANASTRAIMQNAINSMAANPGNSELRVSTPFSLNGMDIYYTKTAFPTGSMTVLGINYYDSYPPDTPPVPTQVFGQNVLQQPGTGSFIPGSTRGLPVASYIKNLDDDRWTKNYSYYSTKGREVSTVSVNYLGGYTKTEMELDFTGMPLRTYTYHKRKSDETGVVVKERFVYDLQNRLKQHYHQVDDNAEVLLSDNTYNELSQLTNKKLGDNLQSIDYTYNIRGWLTGINKDQMGLSDMGGKLFSYKLKYTQSEGITNPDGVLFPGKNVVPKYNGNIAEVDWRTVEIPGVFPSITPKRYGYAYDSLNRLTAGFYQNPVNPYSKENIESMAYDLNGNITELYRTSVMENGSGTATKIDDLAYSYNGNIAIKIKDNSNNSTGYEGTAGFPIEYDANGNITSMLDKQITGITYNHLNLPSTIKIGFDQINSQIKTNYGADGVKLRKENIKTSIGFAGTDTTIQVTDYLDEFQYFKTTSTSSSGGGDSELSLMSRAFEPQAFTPIEIVEPGPIFGGGTLGPITVITEKTPDLQFFPTSEGFYDYLNSRYIYSYTDHLGNVRVSFTKDKVGALEIVDSNDYYPYGMNHLKTGTAYFGQNTYKKYKFLGNELQETGMYDMNARFYMPDLGRFGQHDPLSETSFDPYGYSFGNPVFFKDPTGLIGMSIGFGEQGGASPTDWVYNFLTNSVYWNSSATSQSTAGENETYLGKSGTFTAYDNTTTQLNSDGSHKNNSLLGGLGIMTNLDPLIKAGQNGPAMSVAAFGTPGDGSYIRATPDNPFANPSSQLAYNGLVAMQMAASGVAAEFVAAKTGLTFLSSFGGQGISLSRNGIGGTYSVITEAEISVGPALFGKKFGKHGVEDFGLTNDAAGRSMYLDGIENTFLNGTIKQIPAGSKVHSGETHFLQNGNLLRVNQGQFRSYYPLDQTKL</sequence>
<dbReference type="Proteomes" id="UP000661696">
    <property type="component" value="Unassembled WGS sequence"/>
</dbReference>
<dbReference type="PANTHER" id="PTHR32305">
    <property type="match status" value="1"/>
</dbReference>
<dbReference type="RefSeq" id="WP_202094401.1">
    <property type="nucleotide sequence ID" value="NZ_JAELVM010000004.1"/>
</dbReference>
<protein>
    <submittedName>
        <fullName evidence="2">RHS repeat-associated core domain-containing protein</fullName>
    </submittedName>
</protein>
<feature type="domain" description="DUF6443" evidence="1">
    <location>
        <begin position="20"/>
        <end position="133"/>
    </location>
</feature>
<reference evidence="2 3" key="1">
    <citation type="submission" date="2020-12" db="EMBL/GenBank/DDBJ databases">
        <title>Chryseobacterium endoalhailicus sp. nov., isolated from seed of leguminous plant.</title>
        <authorList>
            <person name="Zhang X."/>
        </authorList>
    </citation>
    <scope>NUCLEOTIDE SEQUENCE [LARGE SCALE GENOMIC DNA]</scope>
    <source>
        <strain evidence="2 3">L7</strain>
    </source>
</reference>
<keyword evidence="3" id="KW-1185">Reference proteome</keyword>
<dbReference type="Gene3D" id="2.180.10.10">
    <property type="entry name" value="RHS repeat-associated core"/>
    <property type="match status" value="1"/>
</dbReference>
<dbReference type="InterPro" id="IPR050708">
    <property type="entry name" value="T6SS_VgrG/RHS"/>
</dbReference>
<organism evidence="2 3">
    <name type="scientific">Chryseobacterium endalhagicum</name>
    <dbReference type="NCBI Taxonomy" id="2797638"/>
    <lineage>
        <taxon>Bacteria</taxon>
        <taxon>Pseudomonadati</taxon>
        <taxon>Bacteroidota</taxon>
        <taxon>Flavobacteriia</taxon>
        <taxon>Flavobacteriales</taxon>
        <taxon>Weeksellaceae</taxon>
        <taxon>Chryseobacterium group</taxon>
        <taxon>Chryseobacterium</taxon>
    </lineage>
</organism>
<comment type="caution">
    <text evidence="2">The sequence shown here is derived from an EMBL/GenBank/DDBJ whole genome shotgun (WGS) entry which is preliminary data.</text>
</comment>
<dbReference type="InterPro" id="IPR045619">
    <property type="entry name" value="DUF6443"/>
</dbReference>
<evidence type="ECO:0000259" key="1">
    <source>
        <dbReference type="Pfam" id="PF20041"/>
    </source>
</evidence>
<dbReference type="InterPro" id="IPR022385">
    <property type="entry name" value="Rhs_assc_core"/>
</dbReference>
<evidence type="ECO:0000313" key="2">
    <source>
        <dbReference type="EMBL" id="MBL1223271.1"/>
    </source>
</evidence>
<evidence type="ECO:0000313" key="3">
    <source>
        <dbReference type="Proteomes" id="UP000661696"/>
    </source>
</evidence>
<accession>A0ABS1QM16</accession>
<dbReference type="EMBL" id="JAELVM010000004">
    <property type="protein sequence ID" value="MBL1223271.1"/>
    <property type="molecule type" value="Genomic_DNA"/>
</dbReference>